<evidence type="ECO:0000256" key="1">
    <source>
        <dbReference type="ARBA" id="ARBA00009884"/>
    </source>
</evidence>
<dbReference type="InterPro" id="IPR043127">
    <property type="entry name" value="Sec-1-like_dom3a"/>
</dbReference>
<dbReference type="Gene3D" id="1.25.40.850">
    <property type="match status" value="1"/>
</dbReference>
<feature type="region of interest" description="Disordered" evidence="2">
    <location>
        <begin position="277"/>
        <end position="312"/>
    </location>
</feature>
<dbReference type="Gene3D" id="3.40.50.1910">
    <property type="match status" value="1"/>
</dbReference>
<evidence type="ECO:0000313" key="3">
    <source>
        <dbReference type="EMBL" id="KAL0070880.1"/>
    </source>
</evidence>
<dbReference type="Gene3D" id="3.40.50.2060">
    <property type="match status" value="1"/>
</dbReference>
<dbReference type="InterPro" id="IPR043155">
    <property type="entry name" value="VPS33_dom3b"/>
</dbReference>
<dbReference type="SUPFAM" id="SSF56815">
    <property type="entry name" value="Sec1/munc18-like (SM) proteins"/>
    <property type="match status" value="1"/>
</dbReference>
<dbReference type="InterPro" id="IPR027482">
    <property type="entry name" value="Sec1-like_dom2"/>
</dbReference>
<evidence type="ECO:0000313" key="4">
    <source>
        <dbReference type="Proteomes" id="UP001437256"/>
    </source>
</evidence>
<dbReference type="Gene3D" id="3.90.830.10">
    <property type="entry name" value="Syntaxin Binding Protein 1, Chain A, domain 2"/>
    <property type="match status" value="1"/>
</dbReference>
<comment type="caution">
    <text evidence="3">The sequence shown here is derived from an EMBL/GenBank/DDBJ whole genome shotgun (WGS) entry which is preliminary data.</text>
</comment>
<comment type="similarity">
    <text evidence="1">Belongs to the STXBP/unc-18/SEC1 family.</text>
</comment>
<name>A0ABR3ABI7_9AGAR</name>
<reference evidence="3 4" key="1">
    <citation type="submission" date="2024-05" db="EMBL/GenBank/DDBJ databases">
        <title>A draft genome resource for the thread blight pathogen Marasmius tenuissimus strain MS-2.</title>
        <authorList>
            <person name="Yulfo-Soto G.E."/>
            <person name="Baruah I.K."/>
            <person name="Amoako-Attah I."/>
            <person name="Bukari Y."/>
            <person name="Meinhardt L.W."/>
            <person name="Bailey B.A."/>
            <person name="Cohen S.P."/>
        </authorList>
    </citation>
    <scope>NUCLEOTIDE SEQUENCE [LARGE SCALE GENOMIC DNA]</scope>
    <source>
        <strain evidence="3 4">MS-2</strain>
    </source>
</reference>
<dbReference type="Pfam" id="PF00995">
    <property type="entry name" value="Sec1"/>
    <property type="match status" value="1"/>
</dbReference>
<dbReference type="Gene3D" id="3.40.50.300">
    <property type="entry name" value="P-loop containing nucleotide triphosphate hydrolases"/>
    <property type="match status" value="1"/>
</dbReference>
<dbReference type="InterPro" id="IPR001619">
    <property type="entry name" value="Sec1-like"/>
</dbReference>
<dbReference type="EMBL" id="JBBXMP010000005">
    <property type="protein sequence ID" value="KAL0070880.1"/>
    <property type="molecule type" value="Genomic_DNA"/>
</dbReference>
<keyword evidence="4" id="KW-1185">Reference proteome</keyword>
<gene>
    <name evidence="3" type="primary">VPS33</name>
    <name evidence="3" type="ORF">AAF712_002101</name>
</gene>
<accession>A0ABR3ABI7</accession>
<feature type="region of interest" description="Disordered" evidence="2">
    <location>
        <begin position="554"/>
        <end position="576"/>
    </location>
</feature>
<dbReference type="InterPro" id="IPR036045">
    <property type="entry name" value="Sec1-like_sf"/>
</dbReference>
<evidence type="ECO:0000256" key="2">
    <source>
        <dbReference type="SAM" id="MobiDB-lite"/>
    </source>
</evidence>
<dbReference type="PANTHER" id="PTHR11679">
    <property type="entry name" value="VESICLE PROTEIN SORTING-ASSOCIATED"/>
    <property type="match status" value="1"/>
</dbReference>
<sequence length="1156" mass="126816">MSSTEGQSSTPDNDQTLDTSILREINKRGLVDALNAVNGAKTLVLDPNLAGPLGLVTEVALLKHHGVDKMFWLEAGPLTLSTPNVVYLCRPAIRYVKIIADHIKRHAKESLRYNYTILLVPRTSTLVTRLLEEEGVLGDVTISSYNLQLIPLAEDVVSLEHESAFKDLWVDGDETAIYDSAQALITLQKMYGTFPRMLGKGDHAARLIKLVQTYLPQSRNASTSDALSELSDKMDSLIVLDRRVDMITPLLTQLTYEGLIDELLGIKNSHVELPASLITPPQPNAGAPSTSSTAAAPAPSTPNPLRKENKKKFHLTSTDTLFTEIRDLNFSHVGKKLNQVARRLDEDYKASRQAKTIPQLRDVVGKLGGLQSEHQSLRIHTGLSELLVPMTRTDQFNKSLEIQQNLLASYNVSEQLTAIEDLIAQGAEMEIVVRLACLASITAGGIKNKVLENIKREILQAYGYNFLPLLLSLSTPSLPILLSNPPPANPPELAVAAKYPFSALRKSLRLLIDDDAESLSGVENDISFVYSGWAPISIRLVQCVAQKGGVLSNPAEKEKERSGTQTGANEERGSEKVQAHPIIGWKGFEDVMALIPGETVDVNMKDPAAGPILSRPADRMTTTVVFFLGGCTYTEIAALRWVARQHKGRKFLIATTGIILRTSSILRFQTPMFSDTPTWDASHETYIDVSPADVIEEGHHEWGLLRENSFVDLSVSQLTEEHDYKDAPLLTRGAHLLFPSSYATQYGVFGKILACRLRDKSFSFNDPRLYMNANAPFSAVVCGVQGSGKSHTVSVMLENLLIQDCNMIGSLRKPLCGLVLHFGEGGAGSSPCEAAWLAASDRVGIQAPRVRVFVSKSSLNTMKSVYSSVARKGRVSVEPLLFEEGDLDAQTFLSMMAVGTSESAPLYIQILLSILRDMGETFSYSRFLTELEKSKKNFNPAQLSGLEQRLSLLKSFLRSKKAPASSPRFVPGELTIVDLSDPFIDPGSACGIFEVITRLFVRAKVDTGKFLLLDEAHKYLSARGSSPLTQSLLSLMRLQRHLAMRIIISTQEPTVIPSVILDLCSVAVLHRFSSPSWWEHLVKHVSADFADGTNAFDEVVKLQTGQAMILVPSGLGTFGTAELKTPPALERLGRKYLIIKTRKRVTFDGGASVLVL</sequence>
<dbReference type="InterPro" id="IPR027417">
    <property type="entry name" value="P-loop_NTPase"/>
</dbReference>
<protein>
    <submittedName>
        <fullName evidence="3">Vacuolar protein-sorting-associated protein 33</fullName>
    </submittedName>
</protein>
<dbReference type="InterPro" id="IPR043154">
    <property type="entry name" value="Sec-1-like_dom1"/>
</dbReference>
<organism evidence="3 4">
    <name type="scientific">Marasmius tenuissimus</name>
    <dbReference type="NCBI Taxonomy" id="585030"/>
    <lineage>
        <taxon>Eukaryota</taxon>
        <taxon>Fungi</taxon>
        <taxon>Dikarya</taxon>
        <taxon>Basidiomycota</taxon>
        <taxon>Agaricomycotina</taxon>
        <taxon>Agaricomycetes</taxon>
        <taxon>Agaricomycetidae</taxon>
        <taxon>Agaricales</taxon>
        <taxon>Marasmiineae</taxon>
        <taxon>Marasmiaceae</taxon>
        <taxon>Marasmius</taxon>
    </lineage>
</organism>
<dbReference type="Proteomes" id="UP001437256">
    <property type="component" value="Unassembled WGS sequence"/>
</dbReference>
<proteinExistence type="inferred from homology"/>
<dbReference type="SUPFAM" id="SSF52540">
    <property type="entry name" value="P-loop containing nucleoside triphosphate hydrolases"/>
    <property type="match status" value="1"/>
</dbReference>
<feature type="compositionally biased region" description="Low complexity" evidence="2">
    <location>
        <begin position="284"/>
        <end position="298"/>
    </location>
</feature>